<evidence type="ECO:0000256" key="6">
    <source>
        <dbReference type="RuleBase" id="RU361157"/>
    </source>
</evidence>
<dbReference type="RefSeq" id="WP_330159250.1">
    <property type="nucleotide sequence ID" value="NZ_BAAAJA010000008.1"/>
</dbReference>
<feature type="transmembrane region" description="Helical" evidence="6">
    <location>
        <begin position="33"/>
        <end position="53"/>
    </location>
</feature>
<keyword evidence="6" id="KW-0813">Transport</keyword>
<dbReference type="PROSITE" id="PS51012">
    <property type="entry name" value="ABC_TM2"/>
    <property type="match status" value="1"/>
</dbReference>
<dbReference type="Proteomes" id="UP001348641">
    <property type="component" value="Unassembled WGS sequence"/>
</dbReference>
<dbReference type="InterPro" id="IPR013525">
    <property type="entry name" value="ABC2_TM"/>
</dbReference>
<evidence type="ECO:0000256" key="3">
    <source>
        <dbReference type="ARBA" id="ARBA00022989"/>
    </source>
</evidence>
<feature type="transmembrane region" description="Helical" evidence="6">
    <location>
        <begin position="176"/>
        <end position="196"/>
    </location>
</feature>
<dbReference type="Pfam" id="PF01061">
    <property type="entry name" value="ABC2_membrane"/>
    <property type="match status" value="1"/>
</dbReference>
<dbReference type="InterPro" id="IPR047817">
    <property type="entry name" value="ABC2_TM_bact-type"/>
</dbReference>
<reference evidence="8 9" key="1">
    <citation type="submission" date="2023-07" db="EMBL/GenBank/DDBJ databases">
        <authorList>
            <person name="Girao M."/>
            <person name="Carvalho M.F."/>
        </authorList>
    </citation>
    <scope>NUCLEOTIDE SEQUENCE [LARGE SCALE GENOMIC DNA]</scope>
    <source>
        <strain evidence="8 9">66/93</strain>
    </source>
</reference>
<sequence length="260" mass="27347">MSAPARSPLHPLADTVTMIGRSFRHACRSVESLLLGILLPLILLVLMTVAFGGAMDTGDADYIDYVTPGIILLCAGYGASMTATSVTKDMTEGIVDRFRTMRVVSSAVLTGHVVVSVLRNLVSTVIVVAAALALGFRPEGGPAAWLGAFGVLALFVLALSWLAAALGLLARSVDAASALGFLILFLPYVSSAFAPVRTMPGWIQGFAENQPVTPVVNTVRGLLLGTPVDAYWAPALLWCLGVLALSAIGSAALWRRSRRR</sequence>
<evidence type="ECO:0000256" key="1">
    <source>
        <dbReference type="ARBA" id="ARBA00004141"/>
    </source>
</evidence>
<comment type="subcellular location">
    <subcellularLocation>
        <location evidence="6">Cell membrane</location>
        <topology evidence="6">Multi-pass membrane protein</topology>
    </subcellularLocation>
    <subcellularLocation>
        <location evidence="1">Membrane</location>
        <topology evidence="1">Multi-pass membrane protein</topology>
    </subcellularLocation>
</comment>
<gene>
    <name evidence="8" type="ORF">Q8A49_17030</name>
</gene>
<keyword evidence="2 6" id="KW-0812">Transmembrane</keyword>
<keyword evidence="5" id="KW-0046">Antibiotic resistance</keyword>
<feature type="transmembrane region" description="Helical" evidence="6">
    <location>
        <begin position="65"/>
        <end position="86"/>
    </location>
</feature>
<comment type="similarity">
    <text evidence="6">Belongs to the ABC-2 integral membrane protein family.</text>
</comment>
<evidence type="ECO:0000313" key="9">
    <source>
        <dbReference type="Proteomes" id="UP001348641"/>
    </source>
</evidence>
<dbReference type="PANTHER" id="PTHR43229">
    <property type="entry name" value="NODULATION PROTEIN J"/>
    <property type="match status" value="1"/>
</dbReference>
<protein>
    <recommendedName>
        <fullName evidence="6">Transport permease protein</fullName>
    </recommendedName>
</protein>
<organism evidence="8 9">
    <name type="scientific">Nocardiopsis tropica</name>
    <dbReference type="NCBI Taxonomy" id="109330"/>
    <lineage>
        <taxon>Bacteria</taxon>
        <taxon>Bacillati</taxon>
        <taxon>Actinomycetota</taxon>
        <taxon>Actinomycetes</taxon>
        <taxon>Streptosporangiales</taxon>
        <taxon>Nocardiopsidaceae</taxon>
        <taxon>Nocardiopsis</taxon>
    </lineage>
</organism>
<feature type="domain" description="ABC transmembrane type-2" evidence="7">
    <location>
        <begin position="31"/>
        <end position="257"/>
    </location>
</feature>
<evidence type="ECO:0000256" key="2">
    <source>
        <dbReference type="ARBA" id="ARBA00022692"/>
    </source>
</evidence>
<dbReference type="InterPro" id="IPR051784">
    <property type="entry name" value="Nod_factor_ABC_transporter"/>
</dbReference>
<feature type="transmembrane region" description="Helical" evidence="6">
    <location>
        <begin position="231"/>
        <end position="254"/>
    </location>
</feature>
<feature type="transmembrane region" description="Helical" evidence="6">
    <location>
        <begin position="144"/>
        <end position="169"/>
    </location>
</feature>
<feature type="transmembrane region" description="Helical" evidence="6">
    <location>
        <begin position="107"/>
        <end position="132"/>
    </location>
</feature>
<keyword evidence="6" id="KW-1003">Cell membrane</keyword>
<keyword evidence="3 6" id="KW-1133">Transmembrane helix</keyword>
<keyword evidence="4 6" id="KW-0472">Membrane</keyword>
<dbReference type="EMBL" id="JAUUCC010000041">
    <property type="protein sequence ID" value="MEE2052205.1"/>
    <property type="molecule type" value="Genomic_DNA"/>
</dbReference>
<evidence type="ECO:0000259" key="7">
    <source>
        <dbReference type="PROSITE" id="PS51012"/>
    </source>
</evidence>
<proteinExistence type="inferred from homology"/>
<comment type="caution">
    <text evidence="8">The sequence shown here is derived from an EMBL/GenBank/DDBJ whole genome shotgun (WGS) entry which is preliminary data.</text>
</comment>
<evidence type="ECO:0000313" key="8">
    <source>
        <dbReference type="EMBL" id="MEE2052205.1"/>
    </source>
</evidence>
<name>A0ABU7KSD3_9ACTN</name>
<dbReference type="PANTHER" id="PTHR43229:SF2">
    <property type="entry name" value="NODULATION PROTEIN J"/>
    <property type="match status" value="1"/>
</dbReference>
<evidence type="ECO:0000256" key="5">
    <source>
        <dbReference type="ARBA" id="ARBA00023251"/>
    </source>
</evidence>
<accession>A0ABU7KSD3</accession>
<dbReference type="PIRSF" id="PIRSF006648">
    <property type="entry name" value="DrrB"/>
    <property type="match status" value="1"/>
</dbReference>
<dbReference type="InterPro" id="IPR000412">
    <property type="entry name" value="ABC_2_transport"/>
</dbReference>
<evidence type="ECO:0000256" key="4">
    <source>
        <dbReference type="ARBA" id="ARBA00023136"/>
    </source>
</evidence>